<keyword evidence="2 3" id="KW-0067">ATP-binding</keyword>
<dbReference type="InterPro" id="IPR005144">
    <property type="entry name" value="ATP-cone_dom"/>
</dbReference>
<dbReference type="KEGG" id="taa:NMY3_01190"/>
<reference evidence="7" key="1">
    <citation type="submission" date="2015-10" db="EMBL/GenBank/DDBJ databases">
        <title>Niche specialization of a soil ammonia-oxidizing archaeon, Candidatus Nitrosocosmicus oleophilus.</title>
        <authorList>
            <person name="Jung M.-Y."/>
            <person name="Rhee S.-K."/>
        </authorList>
    </citation>
    <scope>NUCLEOTIDE SEQUENCE [LARGE SCALE GENOMIC DNA]</scope>
    <source>
        <strain evidence="7">MY3</strain>
    </source>
</reference>
<evidence type="ECO:0000256" key="1">
    <source>
        <dbReference type="ARBA" id="ARBA00022741"/>
    </source>
</evidence>
<dbReference type="GO" id="GO:0005524">
    <property type="term" value="F:ATP binding"/>
    <property type="evidence" value="ECO:0007669"/>
    <property type="project" value="UniProtKB-UniRule"/>
</dbReference>
<evidence type="ECO:0000259" key="5">
    <source>
        <dbReference type="PROSITE" id="PS51161"/>
    </source>
</evidence>
<keyword evidence="7" id="KW-1185">Reference proteome</keyword>
<dbReference type="GeneID" id="60421272"/>
<dbReference type="AlphaFoldDB" id="A0A654LW13"/>
<feature type="compositionally biased region" description="Basic and acidic residues" evidence="4">
    <location>
        <begin position="105"/>
        <end position="119"/>
    </location>
</feature>
<keyword evidence="1 3" id="KW-0547">Nucleotide-binding</keyword>
<dbReference type="EMBL" id="CP012850">
    <property type="protein sequence ID" value="ALI35395.1"/>
    <property type="molecule type" value="Genomic_DNA"/>
</dbReference>
<dbReference type="OrthoDB" id="376593at2157"/>
<feature type="compositionally biased region" description="Basic and acidic residues" evidence="4">
    <location>
        <begin position="126"/>
        <end position="137"/>
    </location>
</feature>
<evidence type="ECO:0000256" key="4">
    <source>
        <dbReference type="SAM" id="MobiDB-lite"/>
    </source>
</evidence>
<name>A0A654LW13_9ARCH</name>
<evidence type="ECO:0000313" key="6">
    <source>
        <dbReference type="EMBL" id="ALI35395.1"/>
    </source>
</evidence>
<evidence type="ECO:0000256" key="3">
    <source>
        <dbReference type="PROSITE-ProRule" id="PRU00492"/>
    </source>
</evidence>
<gene>
    <name evidence="6" type="ORF">NMY3_01190</name>
</gene>
<evidence type="ECO:0000256" key="2">
    <source>
        <dbReference type="ARBA" id="ARBA00022840"/>
    </source>
</evidence>
<organism evidence="6 7">
    <name type="scientific">Candidatus Nitrosocosmicus oleophilus</name>
    <dbReference type="NCBI Taxonomy" id="1353260"/>
    <lineage>
        <taxon>Archaea</taxon>
        <taxon>Nitrososphaerota</taxon>
        <taxon>Nitrososphaeria</taxon>
        <taxon>Nitrososphaerales</taxon>
        <taxon>Nitrososphaeraceae</taxon>
        <taxon>Candidatus Nitrosocosmicus</taxon>
    </lineage>
</organism>
<feature type="region of interest" description="Disordered" evidence="4">
    <location>
        <begin position="96"/>
        <end position="145"/>
    </location>
</feature>
<feature type="domain" description="ATP-cone" evidence="5">
    <location>
        <begin position="19"/>
        <end position="112"/>
    </location>
</feature>
<dbReference type="Proteomes" id="UP000058925">
    <property type="component" value="Chromosome"/>
</dbReference>
<dbReference type="PROSITE" id="PS51161">
    <property type="entry name" value="ATP_CONE"/>
    <property type="match status" value="1"/>
</dbReference>
<dbReference type="RefSeq" id="WP_196817868.1">
    <property type="nucleotide sequence ID" value="NZ_CP012850.1"/>
</dbReference>
<accession>A0A654LW13</accession>
<dbReference type="Pfam" id="PF03477">
    <property type="entry name" value="ATP-cone"/>
    <property type="match status" value="1"/>
</dbReference>
<protein>
    <submittedName>
        <fullName evidence="6">Anaerobic ribonucleoside triphosphate reductase</fullName>
    </submittedName>
</protein>
<proteinExistence type="predicted"/>
<sequence length="145" mass="16592">MSKGINLVFIIMQNSNNQILVRKRNDNTESFDLNKLTSSISRSGVPFTMAKDIAESINDYIKINNNDNLVRSNEIREFVISELKKRNQKTIAKSYSGYSKNKVTKIREEQTHDIKHDSKTIPTTESHQKQFSKDKDNPTGSGAKR</sequence>
<evidence type="ECO:0000313" key="7">
    <source>
        <dbReference type="Proteomes" id="UP000058925"/>
    </source>
</evidence>